<evidence type="ECO:0000256" key="5">
    <source>
        <dbReference type="ARBA" id="ARBA00023002"/>
    </source>
</evidence>
<keyword evidence="6" id="KW-0843">Virulence</keyword>
<evidence type="ECO:0008006" key="13">
    <source>
        <dbReference type="Google" id="ProtNLM"/>
    </source>
</evidence>
<gene>
    <name evidence="11" type="ORF">SCUCBS95973_005557</name>
</gene>
<dbReference type="Proteomes" id="UP001642405">
    <property type="component" value="Unassembled WGS sequence"/>
</dbReference>
<evidence type="ECO:0000256" key="8">
    <source>
        <dbReference type="ARBA" id="ARBA00023180"/>
    </source>
</evidence>
<keyword evidence="3 10" id="KW-0812">Transmembrane</keyword>
<sequence>MSSTQHEFVDTEELAAFLYSESADDDAKADRAPRPGLWTRIGRFLPYVLLALGILLGIYVVVVSPTSRPDTSSLPSQALLGKIPTTEVVFQPDPSYDVDPFGPDELDSPWTKIPPPGKGHIKVANPSAYGLAGGYPLAEDHDAPGTEEYTIALFHQLHCLAAIKSKMSRLQDWYEGGNDNEYLRFALGEDQVADKHICHCFDYLRQALLCHGDTTLEKARVVVDEQGVAHTVRGVDGWGVTHSCRDFGSIYAFAEAHRSRNDTGID</sequence>
<accession>A0ABP0BY63</accession>
<protein>
    <recommendedName>
        <fullName evidence="13">Oxidase ustYa</fullName>
    </recommendedName>
</protein>
<comment type="pathway">
    <text evidence="2">Mycotoxin biosynthesis.</text>
</comment>
<evidence type="ECO:0000256" key="10">
    <source>
        <dbReference type="SAM" id="Phobius"/>
    </source>
</evidence>
<feature type="transmembrane region" description="Helical" evidence="10">
    <location>
        <begin position="44"/>
        <end position="62"/>
    </location>
</feature>
<dbReference type="PANTHER" id="PTHR33365">
    <property type="entry name" value="YALI0B05434P"/>
    <property type="match status" value="1"/>
</dbReference>
<comment type="caution">
    <text evidence="11">The sequence shown here is derived from an EMBL/GenBank/DDBJ whole genome shotgun (WGS) entry which is preliminary data.</text>
</comment>
<keyword evidence="12" id="KW-1185">Reference proteome</keyword>
<evidence type="ECO:0000313" key="12">
    <source>
        <dbReference type="Proteomes" id="UP001642405"/>
    </source>
</evidence>
<keyword evidence="8" id="KW-0325">Glycoprotein</keyword>
<dbReference type="Pfam" id="PF11807">
    <property type="entry name" value="UstYa"/>
    <property type="match status" value="1"/>
</dbReference>
<comment type="subcellular location">
    <subcellularLocation>
        <location evidence="1">Membrane</location>
        <topology evidence="1">Single-pass membrane protein</topology>
    </subcellularLocation>
</comment>
<dbReference type="PANTHER" id="PTHR33365:SF11">
    <property type="entry name" value="TAT PATHWAY SIGNAL SEQUENCE"/>
    <property type="match status" value="1"/>
</dbReference>
<proteinExistence type="inferred from homology"/>
<keyword evidence="7 10" id="KW-0472">Membrane</keyword>
<evidence type="ECO:0000313" key="11">
    <source>
        <dbReference type="EMBL" id="CAK7224558.1"/>
    </source>
</evidence>
<evidence type="ECO:0000256" key="6">
    <source>
        <dbReference type="ARBA" id="ARBA00023026"/>
    </source>
</evidence>
<comment type="similarity">
    <text evidence="9">Belongs to the ustYa family.</text>
</comment>
<keyword evidence="4 10" id="KW-1133">Transmembrane helix</keyword>
<evidence type="ECO:0000256" key="9">
    <source>
        <dbReference type="ARBA" id="ARBA00035112"/>
    </source>
</evidence>
<evidence type="ECO:0000256" key="4">
    <source>
        <dbReference type="ARBA" id="ARBA00022989"/>
    </source>
</evidence>
<evidence type="ECO:0000256" key="1">
    <source>
        <dbReference type="ARBA" id="ARBA00004167"/>
    </source>
</evidence>
<evidence type="ECO:0000256" key="7">
    <source>
        <dbReference type="ARBA" id="ARBA00023136"/>
    </source>
</evidence>
<evidence type="ECO:0000256" key="2">
    <source>
        <dbReference type="ARBA" id="ARBA00004685"/>
    </source>
</evidence>
<name>A0ABP0BY63_9PEZI</name>
<organism evidence="11 12">
    <name type="scientific">Sporothrix curviconia</name>
    <dbReference type="NCBI Taxonomy" id="1260050"/>
    <lineage>
        <taxon>Eukaryota</taxon>
        <taxon>Fungi</taxon>
        <taxon>Dikarya</taxon>
        <taxon>Ascomycota</taxon>
        <taxon>Pezizomycotina</taxon>
        <taxon>Sordariomycetes</taxon>
        <taxon>Sordariomycetidae</taxon>
        <taxon>Ophiostomatales</taxon>
        <taxon>Ophiostomataceae</taxon>
        <taxon>Sporothrix</taxon>
    </lineage>
</organism>
<dbReference type="InterPro" id="IPR021765">
    <property type="entry name" value="UstYa-like"/>
</dbReference>
<dbReference type="EMBL" id="CAWUHB010000030">
    <property type="protein sequence ID" value="CAK7224558.1"/>
    <property type="molecule type" value="Genomic_DNA"/>
</dbReference>
<evidence type="ECO:0000256" key="3">
    <source>
        <dbReference type="ARBA" id="ARBA00022692"/>
    </source>
</evidence>
<keyword evidence="5" id="KW-0560">Oxidoreductase</keyword>
<reference evidence="11 12" key="1">
    <citation type="submission" date="2024-01" db="EMBL/GenBank/DDBJ databases">
        <authorList>
            <person name="Allen C."/>
            <person name="Tagirdzhanova G."/>
        </authorList>
    </citation>
    <scope>NUCLEOTIDE SEQUENCE [LARGE SCALE GENOMIC DNA]</scope>
</reference>